<feature type="domain" description="Metaxin glutathione S-transferase" evidence="2">
    <location>
        <begin position="234"/>
        <end position="302"/>
    </location>
</feature>
<dbReference type="AlphaFoldDB" id="A0A9P4IRE9"/>
<evidence type="ECO:0000256" key="1">
    <source>
        <dbReference type="SAM" id="MobiDB-lite"/>
    </source>
</evidence>
<dbReference type="InterPro" id="IPR050931">
    <property type="entry name" value="Mito_Protein_Transport_Metaxin"/>
</dbReference>
<evidence type="ECO:0008006" key="6">
    <source>
        <dbReference type="Google" id="ProtNLM"/>
    </source>
</evidence>
<dbReference type="OrthoDB" id="198787at2759"/>
<dbReference type="SUPFAM" id="SSF47616">
    <property type="entry name" value="GST C-terminal domain-like"/>
    <property type="match status" value="1"/>
</dbReference>
<organism evidence="4 5">
    <name type="scientific">Rhizodiscina lignyota</name>
    <dbReference type="NCBI Taxonomy" id="1504668"/>
    <lineage>
        <taxon>Eukaryota</taxon>
        <taxon>Fungi</taxon>
        <taxon>Dikarya</taxon>
        <taxon>Ascomycota</taxon>
        <taxon>Pezizomycotina</taxon>
        <taxon>Dothideomycetes</taxon>
        <taxon>Pleosporomycetidae</taxon>
        <taxon>Aulographales</taxon>
        <taxon>Rhizodiscinaceae</taxon>
        <taxon>Rhizodiscina</taxon>
    </lineage>
</organism>
<feature type="region of interest" description="Disordered" evidence="1">
    <location>
        <begin position="1"/>
        <end position="24"/>
    </location>
</feature>
<dbReference type="GO" id="GO:0007005">
    <property type="term" value="P:mitochondrion organization"/>
    <property type="evidence" value="ECO:0007669"/>
    <property type="project" value="TreeGrafter"/>
</dbReference>
<dbReference type="InterPro" id="IPR033468">
    <property type="entry name" value="Metaxin_GST"/>
</dbReference>
<dbReference type="PANTHER" id="PTHR12289">
    <property type="entry name" value="METAXIN RELATED"/>
    <property type="match status" value="1"/>
</dbReference>
<dbReference type="GO" id="GO:0001401">
    <property type="term" value="C:SAM complex"/>
    <property type="evidence" value="ECO:0007669"/>
    <property type="project" value="TreeGrafter"/>
</dbReference>
<evidence type="ECO:0000313" key="5">
    <source>
        <dbReference type="Proteomes" id="UP000799772"/>
    </source>
</evidence>
<feature type="domain" description="Thioredoxin-like fold" evidence="3">
    <location>
        <begin position="85"/>
        <end position="182"/>
    </location>
</feature>
<dbReference type="CDD" id="cd03193">
    <property type="entry name" value="GST_C_Metaxin"/>
    <property type="match status" value="1"/>
</dbReference>
<dbReference type="EMBL" id="ML978121">
    <property type="protein sequence ID" value="KAF2104419.1"/>
    <property type="molecule type" value="Genomic_DNA"/>
</dbReference>
<sequence>MPHDDNVNNDKNASSSTLSASKSQGSRHSFFSVPASVKRIFDKVPLVTYAENKLPLRAPRVGSEHLLWIFTSEDGAETGRPSFNPSCLKWQTYLKICAVQFRTIPSNNHASPSGSLPFLMPKERYQSPSEAGTVIPANKLQKWVKENGQRPEESPDARLEAYLSLVDHSIRRAWLHSLYSTPNFERIVVPNYIHPISTSNLIQLATAYELQTAAETELRKFSAIVDVDKLYGDAEQAFEALESLLADGDWFFGTSRPSLFDAAVFSYTHLLLDEEVEHKWADRRLHSLTATRSRLVAHRNRILNMYY</sequence>
<evidence type="ECO:0000313" key="4">
    <source>
        <dbReference type="EMBL" id="KAF2104419.1"/>
    </source>
</evidence>
<feature type="compositionally biased region" description="Low complexity" evidence="1">
    <location>
        <begin position="14"/>
        <end position="24"/>
    </location>
</feature>
<reference evidence="4" key="1">
    <citation type="journal article" date="2020" name="Stud. Mycol.">
        <title>101 Dothideomycetes genomes: a test case for predicting lifestyles and emergence of pathogens.</title>
        <authorList>
            <person name="Haridas S."/>
            <person name="Albert R."/>
            <person name="Binder M."/>
            <person name="Bloem J."/>
            <person name="Labutti K."/>
            <person name="Salamov A."/>
            <person name="Andreopoulos B."/>
            <person name="Baker S."/>
            <person name="Barry K."/>
            <person name="Bills G."/>
            <person name="Bluhm B."/>
            <person name="Cannon C."/>
            <person name="Castanera R."/>
            <person name="Culley D."/>
            <person name="Daum C."/>
            <person name="Ezra D."/>
            <person name="Gonzalez J."/>
            <person name="Henrissat B."/>
            <person name="Kuo A."/>
            <person name="Liang C."/>
            <person name="Lipzen A."/>
            <person name="Lutzoni F."/>
            <person name="Magnuson J."/>
            <person name="Mondo S."/>
            <person name="Nolan M."/>
            <person name="Ohm R."/>
            <person name="Pangilinan J."/>
            <person name="Park H.-J."/>
            <person name="Ramirez L."/>
            <person name="Alfaro M."/>
            <person name="Sun H."/>
            <person name="Tritt A."/>
            <person name="Yoshinaga Y."/>
            <person name="Zwiers L.-H."/>
            <person name="Turgeon B."/>
            <person name="Goodwin S."/>
            <person name="Spatafora J."/>
            <person name="Crous P."/>
            <person name="Grigoriev I."/>
        </authorList>
    </citation>
    <scope>NUCLEOTIDE SEQUENCE</scope>
    <source>
        <strain evidence="4">CBS 133067</strain>
    </source>
</reference>
<dbReference type="PANTHER" id="PTHR12289:SF44">
    <property type="entry name" value="OUTER MEMBRANE PROTEIN (SAM35), PUTATIVE (AFU_ORTHOLOGUE AFUA_1G13180)-RELATED"/>
    <property type="match status" value="1"/>
</dbReference>
<accession>A0A9P4IRE9</accession>
<dbReference type="Pfam" id="PF17172">
    <property type="entry name" value="GST_N_4"/>
    <property type="match status" value="1"/>
</dbReference>
<comment type="caution">
    <text evidence="4">The sequence shown here is derived from an EMBL/GenBank/DDBJ whole genome shotgun (WGS) entry which is preliminary data.</text>
</comment>
<protein>
    <recommendedName>
        <fullName evidence="6">Metaxin glutathione S-transferase domain-containing protein</fullName>
    </recommendedName>
</protein>
<dbReference type="InterPro" id="IPR036282">
    <property type="entry name" value="Glutathione-S-Trfase_C_sf"/>
</dbReference>
<evidence type="ECO:0000259" key="2">
    <source>
        <dbReference type="Pfam" id="PF17171"/>
    </source>
</evidence>
<dbReference type="InterPro" id="IPR012336">
    <property type="entry name" value="Thioredoxin-like_fold"/>
</dbReference>
<evidence type="ECO:0000259" key="3">
    <source>
        <dbReference type="Pfam" id="PF17172"/>
    </source>
</evidence>
<gene>
    <name evidence="4" type="ORF">NA57DRAFT_70626</name>
</gene>
<proteinExistence type="predicted"/>
<dbReference type="Pfam" id="PF17171">
    <property type="entry name" value="GST_C_6"/>
    <property type="match status" value="1"/>
</dbReference>
<keyword evidence="5" id="KW-1185">Reference proteome</keyword>
<name>A0A9P4IRE9_9PEZI</name>
<dbReference type="Proteomes" id="UP000799772">
    <property type="component" value="Unassembled WGS sequence"/>
</dbReference>